<feature type="compositionally biased region" description="Basic residues" evidence="1">
    <location>
        <begin position="1"/>
        <end position="12"/>
    </location>
</feature>
<feature type="compositionally biased region" description="Acidic residues" evidence="1">
    <location>
        <begin position="733"/>
        <end position="745"/>
    </location>
</feature>
<feature type="compositionally biased region" description="Low complexity" evidence="1">
    <location>
        <begin position="568"/>
        <end position="599"/>
    </location>
</feature>
<keyword evidence="2" id="KW-0812">Transmembrane</keyword>
<feature type="compositionally biased region" description="Basic and acidic residues" evidence="1">
    <location>
        <begin position="147"/>
        <end position="156"/>
    </location>
</feature>
<organism evidence="3 4">
    <name type="scientific">Pseudozyma antarctica (strain T-34)</name>
    <name type="common">Yeast</name>
    <name type="synonym">Candida antarctica</name>
    <dbReference type="NCBI Taxonomy" id="1151754"/>
    <lineage>
        <taxon>Eukaryota</taxon>
        <taxon>Fungi</taxon>
        <taxon>Dikarya</taxon>
        <taxon>Basidiomycota</taxon>
        <taxon>Ustilaginomycotina</taxon>
        <taxon>Ustilaginomycetes</taxon>
        <taxon>Ustilaginales</taxon>
        <taxon>Ustilaginaceae</taxon>
        <taxon>Moesziomyces</taxon>
    </lineage>
</organism>
<dbReference type="Proteomes" id="UP000011976">
    <property type="component" value="Unassembled WGS sequence"/>
</dbReference>
<feature type="region of interest" description="Disordered" evidence="1">
    <location>
        <begin position="281"/>
        <end position="334"/>
    </location>
</feature>
<name>M9LR58_PSEA3</name>
<keyword evidence="2" id="KW-1133">Transmembrane helix</keyword>
<feature type="region of interest" description="Disordered" evidence="1">
    <location>
        <begin position="346"/>
        <end position="377"/>
    </location>
</feature>
<evidence type="ECO:0000256" key="1">
    <source>
        <dbReference type="SAM" id="MobiDB-lite"/>
    </source>
</evidence>
<accession>M9LR58</accession>
<evidence type="ECO:0000313" key="3">
    <source>
        <dbReference type="EMBL" id="GAC75396.1"/>
    </source>
</evidence>
<reference evidence="4" key="1">
    <citation type="journal article" date="2013" name="Genome Announc.">
        <title>Genome sequence of the basidiomycetous yeast Pseudozyma antarctica T-34, a producer of the glycolipid biosurfactants mannosylerythritol lipids.</title>
        <authorList>
            <person name="Morita T."/>
            <person name="Koike H."/>
            <person name="Koyama Y."/>
            <person name="Hagiwara H."/>
            <person name="Ito E."/>
            <person name="Fukuoka T."/>
            <person name="Imura T."/>
            <person name="Machida M."/>
            <person name="Kitamoto D."/>
        </authorList>
    </citation>
    <scope>NUCLEOTIDE SEQUENCE [LARGE SCALE GENOMIC DNA]</scope>
    <source>
        <strain evidence="4">T-34</strain>
    </source>
</reference>
<dbReference type="OrthoDB" id="2554800at2759"/>
<feature type="compositionally biased region" description="Basic residues" evidence="1">
    <location>
        <begin position="300"/>
        <end position="309"/>
    </location>
</feature>
<protein>
    <submittedName>
        <fullName evidence="3">Uncharacterized protein</fullName>
    </submittedName>
</protein>
<feature type="region of interest" description="Disordered" evidence="1">
    <location>
        <begin position="126"/>
        <end position="168"/>
    </location>
</feature>
<feature type="compositionally biased region" description="Acidic residues" evidence="1">
    <location>
        <begin position="607"/>
        <end position="620"/>
    </location>
</feature>
<feature type="transmembrane region" description="Helical" evidence="2">
    <location>
        <begin position="235"/>
        <end position="257"/>
    </location>
</feature>
<dbReference type="AlphaFoldDB" id="M9LR58"/>
<keyword evidence="2" id="KW-0472">Membrane</keyword>
<feature type="compositionally biased region" description="Basic and acidic residues" evidence="1">
    <location>
        <begin position="408"/>
        <end position="417"/>
    </location>
</feature>
<evidence type="ECO:0000313" key="4">
    <source>
        <dbReference type="Proteomes" id="UP000011976"/>
    </source>
</evidence>
<feature type="region of interest" description="Disordered" evidence="1">
    <location>
        <begin position="1"/>
        <end position="40"/>
    </location>
</feature>
<feature type="compositionally biased region" description="Low complexity" evidence="1">
    <location>
        <begin position="392"/>
        <end position="404"/>
    </location>
</feature>
<dbReference type="EMBL" id="DF196781">
    <property type="protein sequence ID" value="GAC75396.1"/>
    <property type="molecule type" value="Genomic_DNA"/>
</dbReference>
<feature type="region of interest" description="Disordered" evidence="1">
    <location>
        <begin position="568"/>
        <end position="783"/>
    </location>
</feature>
<feature type="compositionally biased region" description="Polar residues" evidence="1">
    <location>
        <begin position="759"/>
        <end position="775"/>
    </location>
</feature>
<gene>
    <name evidence="3" type="ORF">PANT_15c00053</name>
</gene>
<evidence type="ECO:0000256" key="2">
    <source>
        <dbReference type="SAM" id="Phobius"/>
    </source>
</evidence>
<proteinExistence type="predicted"/>
<feature type="region of interest" description="Disordered" evidence="1">
    <location>
        <begin position="392"/>
        <end position="451"/>
    </location>
</feature>
<sequence>MRRSTLRPRSPRLRALDSAHTSNALHHDSPPPATPQRKSRHLPALLASASSRTHRRRRTRVASFATQAAILVSSILVFSPAMMAPAAAQSVSRLDIRSPAGAMAANQHNFDARRATAADHLFADNSQSRPASVDTLPAASSSLPPHPFDDVDDRLPQQHNPSAPLHRQYSRQFDDESALFGERDVSTTLSPHEYNAGTSAATQSAHRYSLPSSYPSSIASSWSRPERSVWFQQKAIIITSIFLAIFIVLFIGAAVFLRERKFDDELAGLDDEEALARIEERMTMGRFSDPTEKPAGGGGRLKRRLRLGRRRSEKESVDPDSTDPSTGSSSALRRKRFLVSRWTRTRDSNDTVRSSNDAASIRSGRSARRVALGGPTPQQTVEVVYDHADANAASSHTATSARDANSADDSHASDSRTGRPRSPPPPHPDSRHTNADSATSPASGESARSPRRALLDDTDFQAADAAETHDDDLRHMPPAYISSGSAALPSSSYDGGALAAVLARGDAKHGIPPPAERDTSVPPEVFTAVLAESSGAAREQEADAGPTAAHIATDDKALLGALSAAASMPSAPAGGEPTAPAYGLAAPAGGSSSGAVVLPPTAPVLEADAEGFELPPDEAQDASGGGKGKAKQTPMATSSLLPAPPAAVQTAFSPFDQPYRPTAPPGAQLPSSPPSARVGAGSDSGGGGMSARKSEKQKEAEEEQLAQLVASHPDVPRYEGRQGGLDAASAPVLEDEADVEVEDGEGDARGLPAYEQQRRTSQPGTQQQMQLTPSAPSAPGFDE</sequence>